<keyword evidence="2" id="KW-1185">Reference proteome</keyword>
<dbReference type="EMBL" id="JAGGDJ010000012">
    <property type="protein sequence ID" value="MBO7745764.1"/>
    <property type="molecule type" value="Genomic_DNA"/>
</dbReference>
<gene>
    <name evidence="1" type="ORF">I8J29_16260</name>
</gene>
<reference evidence="1 2" key="1">
    <citation type="submission" date="2021-03" db="EMBL/GenBank/DDBJ databases">
        <title>Paenibacillus artemisicola MWE-103 whole genome sequence.</title>
        <authorList>
            <person name="Ham Y.J."/>
        </authorList>
    </citation>
    <scope>NUCLEOTIDE SEQUENCE [LARGE SCALE GENOMIC DNA]</scope>
    <source>
        <strain evidence="1 2">MWE-103</strain>
    </source>
</reference>
<dbReference type="RefSeq" id="WP_208848595.1">
    <property type="nucleotide sequence ID" value="NZ_JAGGDJ010000012.1"/>
</dbReference>
<protein>
    <submittedName>
        <fullName evidence="1">Uncharacterized protein</fullName>
    </submittedName>
</protein>
<evidence type="ECO:0000313" key="2">
    <source>
        <dbReference type="Proteomes" id="UP000670947"/>
    </source>
</evidence>
<name>A0ABS3WBR8_9BACL</name>
<proteinExistence type="predicted"/>
<sequence length="52" mass="5422">MVKLLDVRTAQNASYGFSILTPLAANVRTSLGSVLLNTAEATGATSGIQWGR</sequence>
<comment type="caution">
    <text evidence="1">The sequence shown here is derived from an EMBL/GenBank/DDBJ whole genome shotgun (WGS) entry which is preliminary data.</text>
</comment>
<dbReference type="Proteomes" id="UP000670947">
    <property type="component" value="Unassembled WGS sequence"/>
</dbReference>
<evidence type="ECO:0000313" key="1">
    <source>
        <dbReference type="EMBL" id="MBO7745764.1"/>
    </source>
</evidence>
<organism evidence="1 2">
    <name type="scientific">Paenibacillus artemisiicola</name>
    <dbReference type="NCBI Taxonomy" id="1172618"/>
    <lineage>
        <taxon>Bacteria</taxon>
        <taxon>Bacillati</taxon>
        <taxon>Bacillota</taxon>
        <taxon>Bacilli</taxon>
        <taxon>Bacillales</taxon>
        <taxon>Paenibacillaceae</taxon>
        <taxon>Paenibacillus</taxon>
    </lineage>
</organism>
<accession>A0ABS3WBR8</accession>